<protein>
    <recommendedName>
        <fullName evidence="3">BZIP domain-containing protein</fullName>
    </recommendedName>
</protein>
<accession>R0I9M1</accession>
<evidence type="ECO:0008006" key="3">
    <source>
        <dbReference type="Google" id="ProtNLM"/>
    </source>
</evidence>
<evidence type="ECO:0000313" key="1">
    <source>
        <dbReference type="EMBL" id="EOA82145.1"/>
    </source>
</evidence>
<dbReference type="PANTHER" id="PTHR38116:SF1">
    <property type="entry name" value="BZIP DOMAIN-CONTAINING PROTEIN"/>
    <property type="match status" value="1"/>
</dbReference>
<sequence length="324" mass="35802">MLDFPPVVRVELQPMPHEAHIRRPGEDWAGITNPKERKRLQNRLNKRVSRQRKRTMCYEDDSSDSTCSGGTSPDAFCMDICVPSAAVVVSAMAAVTESNCASPASSSSCITVSTFSHCSQADAAQKRAMLERFAQQALVSYMTADPCADHHLKLLQFNTINGFTKNAGALGYQFDWLVCAAVSPFGCNGPGRSAVGPAAAAVVPSSLKPTTMQLTTRHHPWLDLFPFPRMRDNLLIAAGVLSPEEEQQLFTDVMESDGGKDEWTGLVLWGEPWDPQSWEVSLPFLKRWAWLVNGCPEIITSTNHWRRKRGEDAISAPGFVLDEY</sequence>
<dbReference type="RefSeq" id="XP_008030058.1">
    <property type="nucleotide sequence ID" value="XM_008031867.1"/>
</dbReference>
<gene>
    <name evidence="1" type="ORF">SETTUDRAFT_23388</name>
</gene>
<evidence type="ECO:0000313" key="2">
    <source>
        <dbReference type="Proteomes" id="UP000016935"/>
    </source>
</evidence>
<dbReference type="AlphaFoldDB" id="R0I9M1"/>
<dbReference type="eggNOG" id="ENOG502RU9E">
    <property type="taxonomic scope" value="Eukaryota"/>
</dbReference>
<dbReference type="Proteomes" id="UP000016935">
    <property type="component" value="Unassembled WGS sequence"/>
</dbReference>
<dbReference type="GeneID" id="19402663"/>
<reference evidence="1 2" key="1">
    <citation type="journal article" date="2012" name="PLoS Pathog.">
        <title>Diverse lifestyles and strategies of plant pathogenesis encoded in the genomes of eighteen Dothideomycetes fungi.</title>
        <authorList>
            <person name="Ohm R.A."/>
            <person name="Feau N."/>
            <person name="Henrissat B."/>
            <person name="Schoch C.L."/>
            <person name="Horwitz B.A."/>
            <person name="Barry K.W."/>
            <person name="Condon B.J."/>
            <person name="Copeland A.C."/>
            <person name="Dhillon B."/>
            <person name="Glaser F."/>
            <person name="Hesse C.N."/>
            <person name="Kosti I."/>
            <person name="LaButti K."/>
            <person name="Lindquist E.A."/>
            <person name="Lucas S."/>
            <person name="Salamov A.A."/>
            <person name="Bradshaw R.E."/>
            <person name="Ciuffetti L."/>
            <person name="Hamelin R.C."/>
            <person name="Kema G.H.J."/>
            <person name="Lawrence C."/>
            <person name="Scott J.A."/>
            <person name="Spatafora J.W."/>
            <person name="Turgeon B.G."/>
            <person name="de Wit P.J.G.M."/>
            <person name="Zhong S."/>
            <person name="Goodwin S.B."/>
            <person name="Grigoriev I.V."/>
        </authorList>
    </citation>
    <scope>NUCLEOTIDE SEQUENCE [LARGE SCALE GENOMIC DNA]</scope>
    <source>
        <strain evidence="2">28A</strain>
    </source>
</reference>
<dbReference type="OrthoDB" id="2245989at2759"/>
<dbReference type="EMBL" id="KB908855">
    <property type="protein sequence ID" value="EOA82145.1"/>
    <property type="molecule type" value="Genomic_DNA"/>
</dbReference>
<name>R0I9M1_EXST2</name>
<dbReference type="Pfam" id="PF11905">
    <property type="entry name" value="DUF3425"/>
    <property type="match status" value="1"/>
</dbReference>
<dbReference type="PANTHER" id="PTHR38116">
    <property type="entry name" value="CHROMOSOME 7, WHOLE GENOME SHOTGUN SEQUENCE"/>
    <property type="match status" value="1"/>
</dbReference>
<dbReference type="InterPro" id="IPR021833">
    <property type="entry name" value="DUF3425"/>
</dbReference>
<organism evidence="1 2">
    <name type="scientific">Exserohilum turcicum (strain 28A)</name>
    <name type="common">Northern leaf blight fungus</name>
    <name type="synonym">Setosphaeria turcica</name>
    <dbReference type="NCBI Taxonomy" id="671987"/>
    <lineage>
        <taxon>Eukaryota</taxon>
        <taxon>Fungi</taxon>
        <taxon>Dikarya</taxon>
        <taxon>Ascomycota</taxon>
        <taxon>Pezizomycotina</taxon>
        <taxon>Dothideomycetes</taxon>
        <taxon>Pleosporomycetidae</taxon>
        <taxon>Pleosporales</taxon>
        <taxon>Pleosporineae</taxon>
        <taxon>Pleosporaceae</taxon>
        <taxon>Exserohilum</taxon>
    </lineage>
</organism>
<dbReference type="HOGENOM" id="CLU_033726_0_0_1"/>
<proteinExistence type="predicted"/>
<dbReference type="STRING" id="671987.R0I9M1"/>
<dbReference type="CDD" id="cd14688">
    <property type="entry name" value="bZIP_YAP"/>
    <property type="match status" value="1"/>
</dbReference>
<keyword evidence="2" id="KW-1185">Reference proteome</keyword>
<reference evidence="1 2" key="2">
    <citation type="journal article" date="2013" name="PLoS Genet.">
        <title>Comparative genome structure, secondary metabolite, and effector coding capacity across Cochliobolus pathogens.</title>
        <authorList>
            <person name="Condon B.J."/>
            <person name="Leng Y."/>
            <person name="Wu D."/>
            <person name="Bushley K.E."/>
            <person name="Ohm R.A."/>
            <person name="Otillar R."/>
            <person name="Martin J."/>
            <person name="Schackwitz W."/>
            <person name="Grimwood J."/>
            <person name="MohdZainudin N."/>
            <person name="Xue C."/>
            <person name="Wang R."/>
            <person name="Manning V.A."/>
            <person name="Dhillon B."/>
            <person name="Tu Z.J."/>
            <person name="Steffenson B.J."/>
            <person name="Salamov A."/>
            <person name="Sun H."/>
            <person name="Lowry S."/>
            <person name="LaButti K."/>
            <person name="Han J."/>
            <person name="Copeland A."/>
            <person name="Lindquist E."/>
            <person name="Barry K."/>
            <person name="Schmutz J."/>
            <person name="Baker S.E."/>
            <person name="Ciuffetti L.M."/>
            <person name="Grigoriev I.V."/>
            <person name="Zhong S."/>
            <person name="Turgeon B.G."/>
        </authorList>
    </citation>
    <scope>NUCLEOTIDE SEQUENCE [LARGE SCALE GENOMIC DNA]</scope>
    <source>
        <strain evidence="2">28A</strain>
    </source>
</reference>